<dbReference type="Proteomes" id="UP000190906">
    <property type="component" value="Unassembled WGS sequence"/>
</dbReference>
<sequence>MHNTQTLLMCQNVLRFGLPTGEGAPSKNEGVGGVFMWGLGKSSPAGLDRVQGLFFCHACAWLGVAKEPRRARPNEIWYNVLDQIIGVS</sequence>
<evidence type="ECO:0000313" key="1">
    <source>
        <dbReference type="EMBL" id="OOR04433.1"/>
    </source>
</evidence>
<gene>
    <name evidence="1" type="ORF">BW897_32035</name>
</gene>
<dbReference type="AlphaFoldDB" id="A0A1S9T345"/>
<comment type="caution">
    <text evidence="1">The sequence shown here is derived from an EMBL/GenBank/DDBJ whole genome shotgun (WGS) entry which is preliminary data.</text>
</comment>
<reference evidence="1 2" key="1">
    <citation type="submission" date="2017-01" db="EMBL/GenBank/DDBJ databases">
        <title>Bacillus cereus isolates.</title>
        <authorList>
            <person name="Beno S.M."/>
        </authorList>
    </citation>
    <scope>NUCLEOTIDE SEQUENCE [LARGE SCALE GENOMIC DNA]</scope>
    <source>
        <strain evidence="1 2">FSL H8-0485</strain>
    </source>
</reference>
<proteinExistence type="predicted"/>
<accession>A0A1S9T345</accession>
<evidence type="ECO:0000313" key="2">
    <source>
        <dbReference type="Proteomes" id="UP000190906"/>
    </source>
</evidence>
<protein>
    <submittedName>
        <fullName evidence="1">Uncharacterized protein</fullName>
    </submittedName>
</protein>
<dbReference type="EMBL" id="MUAJ01000101">
    <property type="protein sequence ID" value="OOR04433.1"/>
    <property type="molecule type" value="Genomic_DNA"/>
</dbReference>
<organism evidence="1 2">
    <name type="scientific">Bacillus cereus</name>
    <dbReference type="NCBI Taxonomy" id="1396"/>
    <lineage>
        <taxon>Bacteria</taxon>
        <taxon>Bacillati</taxon>
        <taxon>Bacillota</taxon>
        <taxon>Bacilli</taxon>
        <taxon>Bacillales</taxon>
        <taxon>Bacillaceae</taxon>
        <taxon>Bacillus</taxon>
        <taxon>Bacillus cereus group</taxon>
    </lineage>
</organism>
<name>A0A1S9T345_BACCE</name>